<name>A0A2T2PA96_CORCC</name>
<evidence type="ECO:0000256" key="1">
    <source>
        <dbReference type="SAM" id="MobiDB-lite"/>
    </source>
</evidence>
<dbReference type="EMBL" id="KZ678128">
    <property type="protein sequence ID" value="PSN74583.1"/>
    <property type="molecule type" value="Genomic_DNA"/>
</dbReference>
<evidence type="ECO:0000313" key="2">
    <source>
        <dbReference type="EMBL" id="PSN74583.1"/>
    </source>
</evidence>
<organism evidence="2 3">
    <name type="scientific">Corynespora cassiicola Philippines</name>
    <dbReference type="NCBI Taxonomy" id="1448308"/>
    <lineage>
        <taxon>Eukaryota</taxon>
        <taxon>Fungi</taxon>
        <taxon>Dikarya</taxon>
        <taxon>Ascomycota</taxon>
        <taxon>Pezizomycotina</taxon>
        <taxon>Dothideomycetes</taxon>
        <taxon>Pleosporomycetidae</taxon>
        <taxon>Pleosporales</taxon>
        <taxon>Corynesporascaceae</taxon>
        <taxon>Corynespora</taxon>
    </lineage>
</organism>
<gene>
    <name evidence="2" type="ORF">BS50DRAFT_19261</name>
</gene>
<reference evidence="2 3" key="1">
    <citation type="journal article" date="2018" name="Front. Microbiol.">
        <title>Genome-Wide Analysis of Corynespora cassiicola Leaf Fall Disease Putative Effectors.</title>
        <authorList>
            <person name="Lopez D."/>
            <person name="Ribeiro S."/>
            <person name="Label P."/>
            <person name="Fumanal B."/>
            <person name="Venisse J.S."/>
            <person name="Kohler A."/>
            <person name="de Oliveira R.R."/>
            <person name="Labutti K."/>
            <person name="Lipzen A."/>
            <person name="Lail K."/>
            <person name="Bauer D."/>
            <person name="Ohm R.A."/>
            <person name="Barry K.W."/>
            <person name="Spatafora J."/>
            <person name="Grigoriev I.V."/>
            <person name="Martin F.M."/>
            <person name="Pujade-Renaud V."/>
        </authorList>
    </citation>
    <scope>NUCLEOTIDE SEQUENCE [LARGE SCALE GENOMIC DNA]</scope>
    <source>
        <strain evidence="2 3">Philippines</strain>
    </source>
</reference>
<feature type="compositionally biased region" description="Pro residues" evidence="1">
    <location>
        <begin position="31"/>
        <end position="40"/>
    </location>
</feature>
<keyword evidence="3" id="KW-1185">Reference proteome</keyword>
<dbReference type="Proteomes" id="UP000240883">
    <property type="component" value="Unassembled WGS sequence"/>
</dbReference>
<proteinExistence type="predicted"/>
<dbReference type="AlphaFoldDB" id="A0A2T2PA96"/>
<accession>A0A2T2PA96</accession>
<feature type="region of interest" description="Disordered" evidence="1">
    <location>
        <begin position="1"/>
        <end position="59"/>
    </location>
</feature>
<sequence length="138" mass="14842">MTKRRPLPLSLRSHLHPPLPSIPLSDGVVFRPPPGKIPPRYPERPGSRRANSRSEGNFCSQHAGPLFVAGFSELGCKGGYSGASSSAKPKPFRRGDEGTQRPSGRKRRGGSAVLRWTCSLLQAGPREPYRASTGRAGA</sequence>
<protein>
    <submittedName>
        <fullName evidence="2">Uncharacterized protein</fullName>
    </submittedName>
</protein>
<feature type="region of interest" description="Disordered" evidence="1">
    <location>
        <begin position="79"/>
        <end position="112"/>
    </location>
</feature>
<evidence type="ECO:0000313" key="3">
    <source>
        <dbReference type="Proteomes" id="UP000240883"/>
    </source>
</evidence>